<feature type="domain" description="Phage-Barnase-EndoU-ColicinE5/D-RelE like nuclease 2" evidence="2">
    <location>
        <begin position="370"/>
        <end position="506"/>
    </location>
</feature>
<evidence type="ECO:0000259" key="2">
    <source>
        <dbReference type="Pfam" id="PF18810"/>
    </source>
</evidence>
<dbReference type="Proteomes" id="UP000257706">
    <property type="component" value="Unassembled WGS sequence"/>
</dbReference>
<protein>
    <submittedName>
        <fullName evidence="3">Head morphogenesis protein</fullName>
    </submittedName>
</protein>
<dbReference type="InterPro" id="IPR041110">
    <property type="entry name" value="PBECR2"/>
</dbReference>
<name>A0A3B9IK36_9PROT</name>
<organism evidence="3 4">
    <name type="scientific">Tistrella mobilis</name>
    <dbReference type="NCBI Taxonomy" id="171437"/>
    <lineage>
        <taxon>Bacteria</taxon>
        <taxon>Pseudomonadati</taxon>
        <taxon>Pseudomonadota</taxon>
        <taxon>Alphaproteobacteria</taxon>
        <taxon>Geminicoccales</taxon>
        <taxon>Geminicoccaceae</taxon>
        <taxon>Tistrella</taxon>
    </lineage>
</organism>
<comment type="caution">
    <text evidence="3">The sequence shown here is derived from an EMBL/GenBank/DDBJ whole genome shotgun (WGS) entry which is preliminary data.</text>
</comment>
<evidence type="ECO:0000259" key="1">
    <source>
        <dbReference type="Pfam" id="PF04233"/>
    </source>
</evidence>
<proteinExistence type="predicted"/>
<dbReference type="AlphaFoldDB" id="A0A3B9IK36"/>
<sequence>MEASQPHIRRRLAAAQRMLEQADGYEAAGRGLLELASRWTPDALAGMLRPAMDVAAYEGREAVFQDLDDEGLSLGQGSGGAAFADGDGDARQSFNEQIRFLAKKRVSPTASWRDALQGDHDRAFVVAGATDVGMLEEIHAAVIEAAETYDYAAFKARLNEVIERYDWQHSGQRERRIRTVYETNLRSSYMAGRLRQMTDPDVVRLMPYWQYVHAETRVPADPRPQHAAWDGIVLLWSHPWWTTHFPPNGWFCSCGIRALSERRAKKQPRWGEDAPAAVMRKVWDPARGIQIEVPQGIDVGWDYQPGELWSKGLTPSALLDPADGTLEVTGRHVVQVDTPTPISDLLDQSRPFEASPLLGDDLDPEDFVRAFLTPFGADLGQPVLWEDKAGTKVPISEDFFRTRAGEWKIGKRDRAASAPLLAETMLDPDEIWLGVAAKVNAANPTAYDLVMDRRYVRTDGTNATVVVMEVGRKWWEPVTAFPTTGKKGRPDLRALDKRRGGILLWKRNGRSG</sequence>
<dbReference type="Pfam" id="PF18810">
    <property type="entry name" value="PBECR2"/>
    <property type="match status" value="1"/>
</dbReference>
<evidence type="ECO:0000313" key="4">
    <source>
        <dbReference type="Proteomes" id="UP000257706"/>
    </source>
</evidence>
<feature type="domain" description="Phage head morphogenesis" evidence="1">
    <location>
        <begin position="171"/>
        <end position="255"/>
    </location>
</feature>
<dbReference type="EMBL" id="DMAI01000142">
    <property type="protein sequence ID" value="HAE47579.1"/>
    <property type="molecule type" value="Genomic_DNA"/>
</dbReference>
<evidence type="ECO:0000313" key="3">
    <source>
        <dbReference type="EMBL" id="HAE47579.1"/>
    </source>
</evidence>
<gene>
    <name evidence="3" type="ORF">DCK97_09190</name>
</gene>
<reference evidence="3 4" key="1">
    <citation type="journal article" date="2018" name="Nat. Biotechnol.">
        <title>A standardized bacterial taxonomy based on genome phylogeny substantially revises the tree of life.</title>
        <authorList>
            <person name="Parks D.H."/>
            <person name="Chuvochina M."/>
            <person name="Waite D.W."/>
            <person name="Rinke C."/>
            <person name="Skarshewski A."/>
            <person name="Chaumeil P.A."/>
            <person name="Hugenholtz P."/>
        </authorList>
    </citation>
    <scope>NUCLEOTIDE SEQUENCE [LARGE SCALE GENOMIC DNA]</scope>
    <source>
        <strain evidence="3">UBA8739</strain>
    </source>
</reference>
<dbReference type="Pfam" id="PF04233">
    <property type="entry name" value="Phage_Mu_F"/>
    <property type="match status" value="1"/>
</dbReference>
<dbReference type="InterPro" id="IPR006528">
    <property type="entry name" value="Phage_head_morphogenesis_dom"/>
</dbReference>
<accession>A0A3B9IK36</accession>